<comment type="caution">
    <text evidence="1">The sequence shown here is derived from an EMBL/GenBank/DDBJ whole genome shotgun (WGS) entry which is preliminary data.</text>
</comment>
<dbReference type="STRING" id="354355.SAMN05660816_03494"/>
<accession>A0A1V9EF19</accession>
<protein>
    <submittedName>
        <fullName evidence="1">Uncharacterized protein</fullName>
    </submittedName>
</protein>
<reference evidence="2" key="1">
    <citation type="submission" date="2016-04" db="EMBL/GenBank/DDBJ databases">
        <authorList>
            <person name="Chen L."/>
            <person name="Zhuang W."/>
            <person name="Wang G."/>
        </authorList>
    </citation>
    <scope>NUCLEOTIDE SEQUENCE [LARGE SCALE GENOMIC DNA]</scope>
    <source>
        <strain evidence="2">17621</strain>
    </source>
</reference>
<evidence type="ECO:0000313" key="2">
    <source>
        <dbReference type="Proteomes" id="UP000192610"/>
    </source>
</evidence>
<dbReference type="PROSITE" id="PS51257">
    <property type="entry name" value="PROKAR_LIPOPROTEIN"/>
    <property type="match status" value="1"/>
</dbReference>
<sequence>MNSPIKLLLFTGTIYLATIGCKSEIDSNPIPMGSAATGAAQSGTFFNGIGQASFKYTRNDLFKSGKVSAPSLALAADSLIHFRDKKYRVTLKHYRVGNALFSMGSLTTNNTTVLLFTNENHLQTLEFKGTGSLEFRGVKEDKYYFRLTQNDVITSFSLSLNQPDVAITAYTVEGE</sequence>
<gene>
    <name evidence="1" type="ORF">A4H97_10215</name>
</gene>
<dbReference type="Proteomes" id="UP000192610">
    <property type="component" value="Unassembled WGS sequence"/>
</dbReference>
<dbReference type="OrthoDB" id="686569at2"/>
<name>A0A1V9EF19_9BACT</name>
<dbReference type="RefSeq" id="WP_090519492.1">
    <property type="nucleotide sequence ID" value="NZ_FOCZ01000006.1"/>
</dbReference>
<dbReference type="AlphaFoldDB" id="A0A1V9EF19"/>
<keyword evidence="2" id="KW-1185">Reference proteome</keyword>
<evidence type="ECO:0000313" key="1">
    <source>
        <dbReference type="EMBL" id="OQP44728.1"/>
    </source>
</evidence>
<dbReference type="EMBL" id="LVXG01000034">
    <property type="protein sequence ID" value="OQP44728.1"/>
    <property type="molecule type" value="Genomic_DNA"/>
</dbReference>
<organism evidence="1 2">
    <name type="scientific">Niastella yeongjuensis</name>
    <dbReference type="NCBI Taxonomy" id="354355"/>
    <lineage>
        <taxon>Bacteria</taxon>
        <taxon>Pseudomonadati</taxon>
        <taxon>Bacteroidota</taxon>
        <taxon>Chitinophagia</taxon>
        <taxon>Chitinophagales</taxon>
        <taxon>Chitinophagaceae</taxon>
        <taxon>Niastella</taxon>
    </lineage>
</organism>
<proteinExistence type="predicted"/>